<dbReference type="GO" id="GO:0005524">
    <property type="term" value="F:ATP binding"/>
    <property type="evidence" value="ECO:0007669"/>
    <property type="project" value="InterPro"/>
</dbReference>
<feature type="domain" description="ATP-dependent DNA ligase family profile" evidence="5">
    <location>
        <begin position="109"/>
        <end position="200"/>
    </location>
</feature>
<evidence type="ECO:0000256" key="3">
    <source>
        <dbReference type="ARBA" id="ARBA00022598"/>
    </source>
</evidence>
<dbReference type="InterPro" id="IPR012340">
    <property type="entry name" value="NA-bd_OB-fold"/>
</dbReference>
<dbReference type="SUPFAM" id="SSF50249">
    <property type="entry name" value="Nucleic acid-binding proteins"/>
    <property type="match status" value="1"/>
</dbReference>
<comment type="similarity">
    <text evidence="1">Belongs to the ATP-dependent DNA ligase family.</text>
</comment>
<reference evidence="6" key="2">
    <citation type="journal article" date="2021" name="PeerJ">
        <title>Extensive microbial diversity within the chicken gut microbiome revealed by metagenomics and culture.</title>
        <authorList>
            <person name="Gilroy R."/>
            <person name="Ravi A."/>
            <person name="Getino M."/>
            <person name="Pursley I."/>
            <person name="Horton D.L."/>
            <person name="Alikhan N.F."/>
            <person name="Baker D."/>
            <person name="Gharbi K."/>
            <person name="Hall N."/>
            <person name="Watson M."/>
            <person name="Adriaenssens E.M."/>
            <person name="Foster-Nyarko E."/>
            <person name="Jarju S."/>
            <person name="Secka A."/>
            <person name="Antonio M."/>
            <person name="Oren A."/>
            <person name="Chaudhuri R.R."/>
            <person name="La Ragione R."/>
            <person name="Hildebrand F."/>
            <person name="Pallen M.J."/>
        </authorList>
    </citation>
    <scope>NUCLEOTIDE SEQUENCE</scope>
    <source>
        <strain evidence="6">ChiSjej6B24-2974</strain>
    </source>
</reference>
<gene>
    <name evidence="6" type="ORF">IAA52_07770</name>
</gene>
<evidence type="ECO:0000256" key="1">
    <source>
        <dbReference type="ARBA" id="ARBA00007572"/>
    </source>
</evidence>
<dbReference type="PANTHER" id="PTHR45674">
    <property type="entry name" value="DNA LIGASE 1/3 FAMILY MEMBER"/>
    <property type="match status" value="1"/>
</dbReference>
<dbReference type="Pfam" id="PF04679">
    <property type="entry name" value="DNA_ligase_A_C"/>
    <property type="match status" value="1"/>
</dbReference>
<dbReference type="Gene3D" id="3.30.470.30">
    <property type="entry name" value="DNA ligase/mRNA capping enzyme"/>
    <property type="match status" value="1"/>
</dbReference>
<dbReference type="AlphaFoldDB" id="A0A9D1CWN8"/>
<accession>A0A9D1CWN8</accession>
<dbReference type="Gene3D" id="3.30.1490.70">
    <property type="match status" value="1"/>
</dbReference>
<dbReference type="Proteomes" id="UP000824260">
    <property type="component" value="Unassembled WGS sequence"/>
</dbReference>
<dbReference type="CDD" id="cd07906">
    <property type="entry name" value="Adenylation_DNA_ligase_LigD_LigC"/>
    <property type="match status" value="1"/>
</dbReference>
<reference evidence="6" key="1">
    <citation type="submission" date="2020-10" db="EMBL/GenBank/DDBJ databases">
        <authorList>
            <person name="Gilroy R."/>
        </authorList>
    </citation>
    <scope>NUCLEOTIDE SEQUENCE</scope>
    <source>
        <strain evidence="6">ChiSjej6B24-2974</strain>
    </source>
</reference>
<dbReference type="GO" id="GO:0006310">
    <property type="term" value="P:DNA recombination"/>
    <property type="evidence" value="ECO:0007669"/>
    <property type="project" value="InterPro"/>
</dbReference>
<sequence length="302" mass="33776">MMEAFSQRAFRPMLLTERKEPLRGGEWLNELKLDGIRCLAYLDAGSTDLRNKRNQPLLTSFPELGGLHRQARGQCVLDGELILTDARGKPDFEALQARSLTSDSTRVRLLSRHAPASFAAFDILAFGGEDLTGRPLRERRQILESVIAEGSGLVRSRALTGDAQALFRLTTEQGLEGIVQKRLDSRYQQGKRSRDWVKVKNLVDEDFFACGYIVKSPQTVSLVLGTLREGRMAYQGHVTLGVSRAAAERFPTSPLCPFETLPPGNESAQWYRAPQPCTVTYMERTSAGGMRQPRFKGFRGLR</sequence>
<dbReference type="GO" id="GO:0003910">
    <property type="term" value="F:DNA ligase (ATP) activity"/>
    <property type="evidence" value="ECO:0007669"/>
    <property type="project" value="UniProtKB-EC"/>
</dbReference>
<dbReference type="EC" id="6.5.1.1" evidence="2"/>
<dbReference type="Pfam" id="PF01068">
    <property type="entry name" value="DNA_ligase_A_M"/>
    <property type="match status" value="1"/>
</dbReference>
<protein>
    <recommendedName>
        <fullName evidence="2">DNA ligase (ATP)</fullName>
        <ecNumber evidence="2">6.5.1.1</ecNumber>
    </recommendedName>
</protein>
<evidence type="ECO:0000313" key="6">
    <source>
        <dbReference type="EMBL" id="HIQ82986.1"/>
    </source>
</evidence>
<dbReference type="PANTHER" id="PTHR45674:SF4">
    <property type="entry name" value="DNA LIGASE 1"/>
    <property type="match status" value="1"/>
</dbReference>
<comment type="catalytic activity">
    <reaction evidence="4">
        <text>ATP + (deoxyribonucleotide)n-3'-hydroxyl + 5'-phospho-(deoxyribonucleotide)m = (deoxyribonucleotide)n+m + AMP + diphosphate.</text>
        <dbReference type="EC" id="6.5.1.1"/>
    </reaction>
</comment>
<name>A0A9D1CWN8_9FIRM</name>
<dbReference type="EMBL" id="DVFZ01000078">
    <property type="protein sequence ID" value="HIQ82986.1"/>
    <property type="molecule type" value="Genomic_DNA"/>
</dbReference>
<organism evidence="6 7">
    <name type="scientific">Candidatus Pullichristensenella stercorigallinarum</name>
    <dbReference type="NCBI Taxonomy" id="2840909"/>
    <lineage>
        <taxon>Bacteria</taxon>
        <taxon>Bacillati</taxon>
        <taxon>Bacillota</taxon>
        <taxon>Clostridia</taxon>
        <taxon>Candidatus Pullichristensenella</taxon>
    </lineage>
</organism>
<evidence type="ECO:0000256" key="2">
    <source>
        <dbReference type="ARBA" id="ARBA00012727"/>
    </source>
</evidence>
<dbReference type="InterPro" id="IPR050191">
    <property type="entry name" value="ATP-dep_DNA_ligase"/>
</dbReference>
<dbReference type="InterPro" id="IPR012309">
    <property type="entry name" value="DNA_ligase_ATP-dep_C"/>
</dbReference>
<evidence type="ECO:0000259" key="5">
    <source>
        <dbReference type="PROSITE" id="PS50160"/>
    </source>
</evidence>
<evidence type="ECO:0000256" key="4">
    <source>
        <dbReference type="ARBA" id="ARBA00034003"/>
    </source>
</evidence>
<keyword evidence="3 6" id="KW-0436">Ligase</keyword>
<dbReference type="Gene3D" id="2.40.50.140">
    <property type="entry name" value="Nucleic acid-binding proteins"/>
    <property type="match status" value="1"/>
</dbReference>
<proteinExistence type="inferred from homology"/>
<comment type="caution">
    <text evidence="6">The sequence shown here is derived from an EMBL/GenBank/DDBJ whole genome shotgun (WGS) entry which is preliminary data.</text>
</comment>
<evidence type="ECO:0000313" key="7">
    <source>
        <dbReference type="Proteomes" id="UP000824260"/>
    </source>
</evidence>
<dbReference type="PROSITE" id="PS50160">
    <property type="entry name" value="DNA_LIGASE_A3"/>
    <property type="match status" value="1"/>
</dbReference>
<dbReference type="GO" id="GO:0006281">
    <property type="term" value="P:DNA repair"/>
    <property type="evidence" value="ECO:0007669"/>
    <property type="project" value="InterPro"/>
</dbReference>
<dbReference type="InterPro" id="IPR012310">
    <property type="entry name" value="DNA_ligase_ATP-dep_cent"/>
</dbReference>
<dbReference type="SUPFAM" id="SSF56091">
    <property type="entry name" value="DNA ligase/mRNA capping enzyme, catalytic domain"/>
    <property type="match status" value="1"/>
</dbReference>